<keyword evidence="2" id="KW-0472">Membrane</keyword>
<feature type="transmembrane region" description="Helical" evidence="2">
    <location>
        <begin position="48"/>
        <end position="71"/>
    </location>
</feature>
<evidence type="ECO:0000313" key="3">
    <source>
        <dbReference type="EMBL" id="MDK4307877.1"/>
    </source>
</evidence>
<feature type="transmembrane region" description="Helical" evidence="2">
    <location>
        <begin position="161"/>
        <end position="181"/>
    </location>
</feature>
<protein>
    <recommendedName>
        <fullName evidence="5">DedA family protein</fullName>
    </recommendedName>
</protein>
<feature type="compositionally biased region" description="Polar residues" evidence="1">
    <location>
        <begin position="20"/>
        <end position="30"/>
    </location>
</feature>
<accession>A0AAP4BS40</accession>
<dbReference type="RefSeq" id="WP_284589328.1">
    <property type="nucleotide sequence ID" value="NZ_JASNUC010000021.1"/>
</dbReference>
<evidence type="ECO:0000256" key="2">
    <source>
        <dbReference type="SAM" id="Phobius"/>
    </source>
</evidence>
<name>A0AAP4BS40_9CORY</name>
<dbReference type="Proteomes" id="UP001224412">
    <property type="component" value="Unassembled WGS sequence"/>
</dbReference>
<comment type="caution">
    <text evidence="3">The sequence shown here is derived from an EMBL/GenBank/DDBJ whole genome shotgun (WGS) entry which is preliminary data.</text>
</comment>
<feature type="transmembrane region" description="Helical" evidence="2">
    <location>
        <begin position="193"/>
        <end position="213"/>
    </location>
</feature>
<dbReference type="EMBL" id="JASNVH010000020">
    <property type="protein sequence ID" value="MDK4307877.1"/>
    <property type="molecule type" value="Genomic_DNA"/>
</dbReference>
<dbReference type="AlphaFoldDB" id="A0AAP4BS40"/>
<organism evidence="3 4">
    <name type="scientific">Corynebacterium pseudodiphtheriticum</name>
    <dbReference type="NCBI Taxonomy" id="37637"/>
    <lineage>
        <taxon>Bacteria</taxon>
        <taxon>Bacillati</taxon>
        <taxon>Actinomycetota</taxon>
        <taxon>Actinomycetes</taxon>
        <taxon>Mycobacteriales</taxon>
        <taxon>Corynebacteriaceae</taxon>
        <taxon>Corynebacterium</taxon>
    </lineage>
</organism>
<proteinExistence type="predicted"/>
<keyword evidence="2" id="KW-1133">Transmembrane helix</keyword>
<reference evidence="3" key="1">
    <citation type="submission" date="2023-05" db="EMBL/GenBank/DDBJ databases">
        <title>Metabolic capabilities are highly conserved among human nasal-associated Corynebacterium species in pangenomic analyses.</title>
        <authorList>
            <person name="Tran T.H."/>
            <person name="Roberts A.Q."/>
            <person name="Escapa I.F."/>
            <person name="Gao W."/>
            <person name="Conlan S."/>
            <person name="Kong H."/>
            <person name="Segre J.A."/>
            <person name="Kelly M.S."/>
            <person name="Lemon K.P."/>
        </authorList>
    </citation>
    <scope>NUCLEOTIDE SEQUENCE</scope>
    <source>
        <strain evidence="3">KPL2773</strain>
    </source>
</reference>
<sequence>MSETTADGTHGHNFGDADPSQKTNSPQDTESWQKELPSFMRNFERFDWILWGLLAASGIYGFALLPFRAMLLVDHPFLYSALSGSSLSVLALTAENENNTGLIVATVLVAAVSMVKFLPLFFLIGKRWGPSFIDYSFMGHPPLWFRKLENFIYRHPGFCLLLSYIPFSPIPATIIVVIAGIKRTKGWIIGAYVLVYAIALKCFYVYLGLTFGATVRETLVTIERYVTWITFALLGYMFFTMWLKSKRKKARLHTMDDAHGLSNTDGRAEKDDRITKGDAS</sequence>
<feature type="transmembrane region" description="Helical" evidence="2">
    <location>
        <begin position="225"/>
        <end position="243"/>
    </location>
</feature>
<keyword evidence="2" id="KW-0812">Transmembrane</keyword>
<feature type="region of interest" description="Disordered" evidence="1">
    <location>
        <begin position="1"/>
        <end position="31"/>
    </location>
</feature>
<evidence type="ECO:0000256" key="1">
    <source>
        <dbReference type="SAM" id="MobiDB-lite"/>
    </source>
</evidence>
<evidence type="ECO:0000313" key="4">
    <source>
        <dbReference type="Proteomes" id="UP001224412"/>
    </source>
</evidence>
<evidence type="ECO:0008006" key="5">
    <source>
        <dbReference type="Google" id="ProtNLM"/>
    </source>
</evidence>
<gene>
    <name evidence="3" type="ORF">QPX42_10055</name>
</gene>
<feature type="transmembrane region" description="Helical" evidence="2">
    <location>
        <begin position="101"/>
        <end position="124"/>
    </location>
</feature>
<feature type="transmembrane region" description="Helical" evidence="2">
    <location>
        <begin position="77"/>
        <end position="94"/>
    </location>
</feature>